<feature type="domain" description="Transferrin-like" evidence="15">
    <location>
        <begin position="1"/>
        <end position="254"/>
    </location>
</feature>
<dbReference type="EMBL" id="JABDTM020019116">
    <property type="protein sequence ID" value="KAH0817632.1"/>
    <property type="molecule type" value="Genomic_DNA"/>
</dbReference>
<protein>
    <recommendedName>
        <fullName evidence="6">phosphoacetylglucosamine mutase</fullName>
        <ecNumber evidence="6">5.4.2.3</ecNumber>
    </recommendedName>
    <alternativeName>
        <fullName evidence="13">Acetylglucosamine phosphomutase</fullName>
    </alternativeName>
    <alternativeName>
        <fullName evidence="12">N-acetylglucosamine-phosphate mutase</fullName>
    </alternativeName>
</protein>
<evidence type="ECO:0000256" key="9">
    <source>
        <dbReference type="ARBA" id="ARBA00022737"/>
    </source>
</evidence>
<dbReference type="Pfam" id="PF00405">
    <property type="entry name" value="Transferrin"/>
    <property type="match status" value="2"/>
</dbReference>
<dbReference type="InterPro" id="IPR001156">
    <property type="entry name" value="Transferrin-like_dom"/>
</dbReference>
<dbReference type="Gene3D" id="3.40.120.10">
    <property type="entry name" value="Alpha-D-Glucose-1,6-Bisphosphate, subunit A, domain 3"/>
    <property type="match status" value="1"/>
</dbReference>
<evidence type="ECO:0000256" key="13">
    <source>
        <dbReference type="ARBA" id="ARBA00032065"/>
    </source>
</evidence>
<dbReference type="GO" id="GO:0005886">
    <property type="term" value="C:plasma membrane"/>
    <property type="evidence" value="ECO:0007669"/>
    <property type="project" value="TreeGrafter"/>
</dbReference>
<keyword evidence="7" id="KW-0964">Secreted</keyword>
<comment type="catalytic activity">
    <reaction evidence="1">
        <text>N-acetyl-alpha-D-glucosamine 1-phosphate = N-acetyl-D-glucosamine 6-phosphate</text>
        <dbReference type="Rhea" id="RHEA:23804"/>
        <dbReference type="ChEBI" id="CHEBI:57513"/>
        <dbReference type="ChEBI" id="CHEBI:57776"/>
        <dbReference type="EC" id="5.4.2.3"/>
    </reaction>
</comment>
<evidence type="ECO:0000256" key="8">
    <source>
        <dbReference type="ARBA" id="ARBA00022723"/>
    </source>
</evidence>
<dbReference type="AlphaFoldDB" id="A0A8J6HNS6"/>
<dbReference type="PANTHER" id="PTHR11485:SF29">
    <property type="entry name" value="TRANSFERRIN 2"/>
    <property type="match status" value="1"/>
</dbReference>
<dbReference type="GO" id="GO:0055037">
    <property type="term" value="C:recycling endosome"/>
    <property type="evidence" value="ECO:0007669"/>
    <property type="project" value="TreeGrafter"/>
</dbReference>
<accession>A0A8J6HNS6</accession>
<dbReference type="PROSITE" id="PS51408">
    <property type="entry name" value="TRANSFERRIN_LIKE_4"/>
    <property type="match status" value="2"/>
</dbReference>
<dbReference type="SMART" id="SM00094">
    <property type="entry name" value="TR_FER"/>
    <property type="match status" value="2"/>
</dbReference>
<comment type="pathway">
    <text evidence="4">Nucleotide-sugar biosynthesis; UDP-N-acetyl-alpha-D-glucosamine biosynthesis; N-acetyl-alpha-D-glucosamine 1-phosphate from alpha-D-glucosamine 6-phosphate (route I): step 2/2.</text>
</comment>
<dbReference type="GO" id="GO:0005769">
    <property type="term" value="C:early endosome"/>
    <property type="evidence" value="ECO:0007669"/>
    <property type="project" value="TreeGrafter"/>
</dbReference>
<keyword evidence="17" id="KW-1185">Reference proteome</keyword>
<evidence type="ECO:0000256" key="7">
    <source>
        <dbReference type="ARBA" id="ARBA00022525"/>
    </source>
</evidence>
<evidence type="ECO:0000256" key="5">
    <source>
        <dbReference type="ARBA" id="ARBA00010231"/>
    </source>
</evidence>
<dbReference type="Gene3D" id="3.40.190.10">
    <property type="entry name" value="Periplasmic binding protein-like II"/>
    <property type="match status" value="3"/>
</dbReference>
<dbReference type="FunFam" id="3.40.190.10:FF:000095">
    <property type="entry name" value="Lactotransferrin"/>
    <property type="match status" value="1"/>
</dbReference>
<feature type="domain" description="Transferrin-like" evidence="15">
    <location>
        <begin position="436"/>
        <end position="782"/>
    </location>
</feature>
<dbReference type="PANTHER" id="PTHR11485">
    <property type="entry name" value="TRANSFERRIN"/>
    <property type="match status" value="1"/>
</dbReference>
<dbReference type="InterPro" id="IPR005844">
    <property type="entry name" value="A-D-PHexomutase_a/b/a-I"/>
</dbReference>
<dbReference type="PROSITE" id="PS00205">
    <property type="entry name" value="TRANSFERRIN_LIKE_1"/>
    <property type="match status" value="1"/>
</dbReference>
<dbReference type="Pfam" id="PF02878">
    <property type="entry name" value="PGM_PMM_I"/>
    <property type="match status" value="2"/>
</dbReference>
<proteinExistence type="inferred from homology"/>
<keyword evidence="8" id="KW-0479">Metal-binding</keyword>
<feature type="compositionally biased region" description="Basic and acidic residues" evidence="14">
    <location>
        <begin position="244"/>
        <end position="269"/>
    </location>
</feature>
<dbReference type="GO" id="GO:0000287">
    <property type="term" value="F:magnesium ion binding"/>
    <property type="evidence" value="ECO:0007669"/>
    <property type="project" value="InterPro"/>
</dbReference>
<dbReference type="GO" id="GO:0006826">
    <property type="term" value="P:iron ion transport"/>
    <property type="evidence" value="ECO:0007669"/>
    <property type="project" value="TreeGrafter"/>
</dbReference>
<feature type="compositionally biased region" description="Basic and acidic residues" evidence="14">
    <location>
        <begin position="209"/>
        <end position="225"/>
    </location>
</feature>
<dbReference type="GO" id="GO:0004610">
    <property type="term" value="F:phosphoacetylglucosamine mutase activity"/>
    <property type="evidence" value="ECO:0007669"/>
    <property type="project" value="UniProtKB-EC"/>
</dbReference>
<dbReference type="GO" id="GO:0005975">
    <property type="term" value="P:carbohydrate metabolic process"/>
    <property type="evidence" value="ECO:0007669"/>
    <property type="project" value="InterPro"/>
</dbReference>
<sequence length="1068" mass="120308">MLDYYAVAVVKKETLPDVRSLFDLRGTRACFAGVETIAGWVVPIYTLMTQGGMEIIDCNNHVKSATKFFGPSCAVNCLTDKFNPIGDNSDRLCQLCIGRIPGGRCTSSDPYAGYEGAFRCLQEAGDIAFLKHDTITQLLAGHEFFSITKDSFELLCTDGSRRPVDDYLSCNWGRVPSDAIVTSSAVSFEDRRKYQLFLEKAGGRYKYVGPDRDYQDTRHDSREPQYDQFGNKIEEQYDQYGNRVNEENRQDQDRNRGSEYGNRNEEGRSGTESPEYDQFGNRLSRYKRQNFGNFGGQSRPRYEGDYYGPGNRNDFNRNRNESSHRAYVPDPSVIYGGGYDQNVDPYQDGSFDRNRDQFESNITVPGPPDRDENGTLYEVFSLFGISRRYKYRINLLFQDTARGIAPLNENLQTYSNFLGNAMTYIMGIRECPVNRMTLCVTSEVEKDKCVKMKTALKAQLLKPEMECYKGHSQIHCMQAVRSGQADVTVLDASDVYTAGLRYDLMPFISEVYNLNEPESYVVAVAKESDPSTELTYLRGKYTCHGGINTAAGWVYPLAFLISNGWIRPYGCNSIRAAAEYFSKSCVPGALSSEYNTGVPYDNMCDLCHGASYRYCRRDASEDYYGHTGAFRCLVEGGGQVAFVTHVTVTQNTGGKREEWWARDNLNDDFELLCPDGTRAEINEYEKCNLGKVKANAIVTRGGYGYNDTHVNAFINLFLYAQTFYGRRTTDEFSFSMFSSTPPYTDLIFQDATTQLKVVHPSKRHYAEYLGGDFLRARRIVDCHAGSASIKKVSAVSRVVLISMANSSYRTVYAFAREMHPKTVKEDILYGTAGFRAKASTLGYVMYRMGLLAVLRARYKRAAIGVMITASHNPEPDNGVKLVDPMGEMLEQSWEKWATKFANVGDDQLEETINEIIKEYDIPMTDRVEIVVGKDTRPSSPSLSKSVMDGVLALSGKPVDYGIVTTPQLHYFVACKNTKRVYGEPTEEGYYAKLTGAFKKLRGETYTNGKYRNRLLYDGANGVGAKKIKYFQELLGNRLKIEMFNDAIIGSGKLNHLVRGRAASTMTNR</sequence>
<evidence type="ECO:0000313" key="16">
    <source>
        <dbReference type="EMBL" id="KAH0817632.1"/>
    </source>
</evidence>
<comment type="subcellular location">
    <subcellularLocation>
        <location evidence="3">Secreted</location>
    </subcellularLocation>
</comment>
<dbReference type="SUPFAM" id="SSF53738">
    <property type="entry name" value="Phosphoglucomutase, first 3 domains"/>
    <property type="match status" value="2"/>
</dbReference>
<dbReference type="SUPFAM" id="SSF53850">
    <property type="entry name" value="Periplasmic binding protein-like II"/>
    <property type="match status" value="2"/>
</dbReference>
<evidence type="ECO:0000256" key="11">
    <source>
        <dbReference type="ARBA" id="ARBA00023235"/>
    </source>
</evidence>
<reference evidence="16" key="2">
    <citation type="submission" date="2021-08" db="EMBL/GenBank/DDBJ databases">
        <authorList>
            <person name="Eriksson T."/>
        </authorList>
    </citation>
    <scope>NUCLEOTIDE SEQUENCE</scope>
    <source>
        <strain evidence="16">Stoneville</strain>
        <tissue evidence="16">Whole head</tissue>
    </source>
</reference>
<keyword evidence="9" id="KW-0677">Repeat</keyword>
<comment type="caution">
    <text evidence="16">The sequence shown here is derived from an EMBL/GenBank/DDBJ whole genome shotgun (WGS) entry which is preliminary data.</text>
</comment>
<dbReference type="PRINTS" id="PR00422">
    <property type="entry name" value="TRANSFERRIN"/>
</dbReference>
<organism evidence="16 17">
    <name type="scientific">Tenebrio molitor</name>
    <name type="common">Yellow mealworm beetle</name>
    <dbReference type="NCBI Taxonomy" id="7067"/>
    <lineage>
        <taxon>Eukaryota</taxon>
        <taxon>Metazoa</taxon>
        <taxon>Ecdysozoa</taxon>
        <taxon>Arthropoda</taxon>
        <taxon>Hexapoda</taxon>
        <taxon>Insecta</taxon>
        <taxon>Pterygota</taxon>
        <taxon>Neoptera</taxon>
        <taxon>Endopterygota</taxon>
        <taxon>Coleoptera</taxon>
        <taxon>Polyphaga</taxon>
        <taxon>Cucujiformia</taxon>
        <taxon>Tenebrionidae</taxon>
        <taxon>Tenebrio</taxon>
    </lineage>
</organism>
<keyword evidence="10" id="KW-0460">Magnesium</keyword>
<dbReference type="CDD" id="cd13529">
    <property type="entry name" value="PBP2_transferrin"/>
    <property type="match status" value="2"/>
</dbReference>
<evidence type="ECO:0000256" key="2">
    <source>
        <dbReference type="ARBA" id="ARBA00001946"/>
    </source>
</evidence>
<dbReference type="InterPro" id="IPR018195">
    <property type="entry name" value="Transferrin_Fe_BS"/>
</dbReference>
<name>A0A8J6HNS6_TENMO</name>
<keyword evidence="11" id="KW-0413">Isomerase</keyword>
<evidence type="ECO:0000256" key="6">
    <source>
        <dbReference type="ARBA" id="ARBA00012731"/>
    </source>
</evidence>
<dbReference type="InterPro" id="IPR016055">
    <property type="entry name" value="A-D-PHexomutase_a/b/a-I/II/III"/>
</dbReference>
<evidence type="ECO:0000256" key="1">
    <source>
        <dbReference type="ARBA" id="ARBA00000558"/>
    </source>
</evidence>
<comment type="cofactor">
    <cofactor evidence="2">
        <name>Mg(2+)</name>
        <dbReference type="ChEBI" id="CHEBI:18420"/>
    </cofactor>
</comment>
<dbReference type="GO" id="GO:0005615">
    <property type="term" value="C:extracellular space"/>
    <property type="evidence" value="ECO:0007669"/>
    <property type="project" value="TreeGrafter"/>
</dbReference>
<dbReference type="EC" id="5.4.2.3" evidence="6"/>
<evidence type="ECO:0000256" key="3">
    <source>
        <dbReference type="ARBA" id="ARBA00004613"/>
    </source>
</evidence>
<evidence type="ECO:0000256" key="10">
    <source>
        <dbReference type="ARBA" id="ARBA00022842"/>
    </source>
</evidence>
<dbReference type="FunFam" id="3.40.120.10:FF:000013">
    <property type="entry name" value="Phosphoacetylglucosamine mutase"/>
    <property type="match status" value="1"/>
</dbReference>
<evidence type="ECO:0000256" key="12">
    <source>
        <dbReference type="ARBA" id="ARBA00031926"/>
    </source>
</evidence>
<comment type="similarity">
    <text evidence="5">Belongs to the phosphohexose mutase family.</text>
</comment>
<reference evidence="16" key="1">
    <citation type="journal article" date="2020" name="J Insects Food Feed">
        <title>The yellow mealworm (Tenebrio molitor) genome: a resource for the emerging insects as food and feed industry.</title>
        <authorList>
            <person name="Eriksson T."/>
            <person name="Andere A."/>
            <person name="Kelstrup H."/>
            <person name="Emery V."/>
            <person name="Picard C."/>
        </authorList>
    </citation>
    <scope>NUCLEOTIDE SEQUENCE</scope>
    <source>
        <strain evidence="16">Stoneville</strain>
        <tissue evidence="16">Whole head</tissue>
    </source>
</reference>
<evidence type="ECO:0000313" key="17">
    <source>
        <dbReference type="Proteomes" id="UP000719412"/>
    </source>
</evidence>
<feature type="compositionally biased region" description="Basic and acidic residues" evidence="14">
    <location>
        <begin position="314"/>
        <end position="324"/>
    </location>
</feature>
<evidence type="ECO:0000256" key="4">
    <source>
        <dbReference type="ARBA" id="ARBA00004865"/>
    </source>
</evidence>
<feature type="region of interest" description="Disordered" evidence="14">
    <location>
        <begin position="243"/>
        <end position="327"/>
    </location>
</feature>
<evidence type="ECO:0000256" key="14">
    <source>
        <dbReference type="SAM" id="MobiDB-lite"/>
    </source>
</evidence>
<dbReference type="Proteomes" id="UP000719412">
    <property type="component" value="Unassembled WGS sequence"/>
</dbReference>
<dbReference type="PROSITE" id="PS00710">
    <property type="entry name" value="PGM_PMM"/>
    <property type="match status" value="1"/>
</dbReference>
<feature type="region of interest" description="Disordered" evidence="14">
    <location>
        <begin position="208"/>
        <end position="230"/>
    </location>
</feature>
<dbReference type="InterPro" id="IPR016066">
    <property type="entry name" value="A-D-PHexomutase_CS"/>
</dbReference>
<gene>
    <name evidence="16" type="ORF">GEV33_005159</name>
</gene>
<evidence type="ECO:0000259" key="15">
    <source>
        <dbReference type="PROSITE" id="PS51408"/>
    </source>
</evidence>